<comment type="caution">
    <text evidence="1">The sequence shown here is derived from an EMBL/GenBank/DDBJ whole genome shotgun (WGS) entry which is preliminary data.</text>
</comment>
<organism evidence="1 2">
    <name type="scientific">Senna tora</name>
    <dbReference type="NCBI Taxonomy" id="362788"/>
    <lineage>
        <taxon>Eukaryota</taxon>
        <taxon>Viridiplantae</taxon>
        <taxon>Streptophyta</taxon>
        <taxon>Embryophyta</taxon>
        <taxon>Tracheophyta</taxon>
        <taxon>Spermatophyta</taxon>
        <taxon>Magnoliopsida</taxon>
        <taxon>eudicotyledons</taxon>
        <taxon>Gunneridae</taxon>
        <taxon>Pentapetalae</taxon>
        <taxon>rosids</taxon>
        <taxon>fabids</taxon>
        <taxon>Fabales</taxon>
        <taxon>Fabaceae</taxon>
        <taxon>Caesalpinioideae</taxon>
        <taxon>Cassia clade</taxon>
        <taxon>Senna</taxon>
    </lineage>
</organism>
<evidence type="ECO:0000313" key="1">
    <source>
        <dbReference type="EMBL" id="KAF7807255.1"/>
    </source>
</evidence>
<dbReference type="EMBL" id="JAAIUW010000012">
    <property type="protein sequence ID" value="KAF7807255.1"/>
    <property type="molecule type" value="Genomic_DNA"/>
</dbReference>
<protein>
    <submittedName>
        <fullName evidence="1">Uncharacterized protein</fullName>
    </submittedName>
</protein>
<reference evidence="1" key="1">
    <citation type="submission" date="2020-09" db="EMBL/GenBank/DDBJ databases">
        <title>Genome-Enabled Discovery of Anthraquinone Biosynthesis in Senna tora.</title>
        <authorList>
            <person name="Kang S.-H."/>
            <person name="Pandey R.P."/>
            <person name="Lee C.-M."/>
            <person name="Sim J.-S."/>
            <person name="Jeong J.-T."/>
            <person name="Choi B.-S."/>
            <person name="Jung M."/>
            <person name="Ginzburg D."/>
            <person name="Zhao K."/>
            <person name="Won S.Y."/>
            <person name="Oh T.-J."/>
            <person name="Yu Y."/>
            <person name="Kim N.-H."/>
            <person name="Lee O.R."/>
            <person name="Lee T.-H."/>
            <person name="Bashyal P."/>
            <person name="Kim T.-S."/>
            <person name="Lee W.-H."/>
            <person name="Kawkins C."/>
            <person name="Kim C.-K."/>
            <person name="Kim J.S."/>
            <person name="Ahn B.O."/>
            <person name="Rhee S.Y."/>
            <person name="Sohng J.K."/>
        </authorList>
    </citation>
    <scope>NUCLEOTIDE SEQUENCE</scope>
    <source>
        <tissue evidence="1">Leaf</tissue>
    </source>
</reference>
<evidence type="ECO:0000313" key="2">
    <source>
        <dbReference type="Proteomes" id="UP000634136"/>
    </source>
</evidence>
<dbReference type="AlphaFoldDB" id="A0A834SQP1"/>
<name>A0A834SQP1_9FABA</name>
<accession>A0A834SQP1</accession>
<sequence length="44" mass="4833">MESPNKSLTKRHSKVPAYKVLEHPTKPSPRGATKVLAYNALGTK</sequence>
<dbReference type="Proteomes" id="UP000634136">
    <property type="component" value="Unassembled WGS sequence"/>
</dbReference>
<gene>
    <name evidence="1" type="ORF">G2W53_039416</name>
</gene>
<keyword evidence="2" id="KW-1185">Reference proteome</keyword>
<proteinExistence type="predicted"/>